<accession>A0A0D6LUF1</accession>
<dbReference type="GO" id="GO:0014069">
    <property type="term" value="C:postsynaptic density"/>
    <property type="evidence" value="ECO:0007669"/>
    <property type="project" value="UniProtKB-SubCell"/>
</dbReference>
<dbReference type="FunFam" id="3.30.2160.10:FF:000002">
    <property type="entry name" value="Putative Ubiquitin-protein ligase E3C"/>
    <property type="match status" value="1"/>
</dbReference>
<dbReference type="GO" id="GO:0000209">
    <property type="term" value="P:protein polyubiquitination"/>
    <property type="evidence" value="ECO:0007669"/>
    <property type="project" value="InterPro"/>
</dbReference>
<dbReference type="Gene3D" id="3.90.1750.10">
    <property type="entry name" value="Hect, E3 ligase catalytic domains"/>
    <property type="match status" value="1"/>
</dbReference>
<organism evidence="12 13">
    <name type="scientific">Ancylostoma ceylanicum</name>
    <dbReference type="NCBI Taxonomy" id="53326"/>
    <lineage>
        <taxon>Eukaryota</taxon>
        <taxon>Metazoa</taxon>
        <taxon>Ecdysozoa</taxon>
        <taxon>Nematoda</taxon>
        <taxon>Chromadorea</taxon>
        <taxon>Rhabditida</taxon>
        <taxon>Rhabditina</taxon>
        <taxon>Rhabditomorpha</taxon>
        <taxon>Strongyloidea</taxon>
        <taxon>Ancylostomatidae</taxon>
        <taxon>Ancylostomatinae</taxon>
        <taxon>Ancylostoma</taxon>
    </lineage>
</organism>
<dbReference type="InterPro" id="IPR035983">
    <property type="entry name" value="Hect_E3_ubiquitin_ligase"/>
</dbReference>
<dbReference type="InterPro" id="IPR000048">
    <property type="entry name" value="IQ_motif_EF-hand-BS"/>
</dbReference>
<comment type="subcellular location">
    <subcellularLocation>
        <location evidence="7">Postsynaptic density</location>
    </subcellularLocation>
</comment>
<evidence type="ECO:0000256" key="9">
    <source>
        <dbReference type="ARBA" id="ARBA00077267"/>
    </source>
</evidence>
<evidence type="ECO:0000256" key="8">
    <source>
        <dbReference type="ARBA" id="ARBA00067505"/>
    </source>
</evidence>
<proteinExistence type="predicted"/>
<evidence type="ECO:0000256" key="2">
    <source>
        <dbReference type="ARBA" id="ARBA00004906"/>
    </source>
</evidence>
<gene>
    <name evidence="12" type="ORF">ANCCEY_05197</name>
</gene>
<dbReference type="PROSITE" id="PS50096">
    <property type="entry name" value="IQ"/>
    <property type="match status" value="1"/>
</dbReference>
<dbReference type="EMBL" id="KE124890">
    <property type="protein sequence ID" value="EPB75705.1"/>
    <property type="molecule type" value="Genomic_DNA"/>
</dbReference>
<evidence type="ECO:0000313" key="13">
    <source>
        <dbReference type="Proteomes" id="UP000054495"/>
    </source>
</evidence>
<evidence type="ECO:0000256" key="4">
    <source>
        <dbReference type="ARBA" id="ARBA00022679"/>
    </source>
</evidence>
<dbReference type="PROSITE" id="PS50237">
    <property type="entry name" value="HECT"/>
    <property type="match status" value="1"/>
</dbReference>
<dbReference type="Gene3D" id="3.30.2160.10">
    <property type="entry name" value="Hect, E3 ligase catalytic domain"/>
    <property type="match status" value="1"/>
</dbReference>
<evidence type="ECO:0000256" key="5">
    <source>
        <dbReference type="ARBA" id="ARBA00022786"/>
    </source>
</evidence>
<keyword evidence="13" id="KW-1185">Reference proteome</keyword>
<evidence type="ECO:0000313" key="12">
    <source>
        <dbReference type="EMBL" id="EPB75705.1"/>
    </source>
</evidence>
<evidence type="ECO:0000256" key="1">
    <source>
        <dbReference type="ARBA" id="ARBA00000885"/>
    </source>
</evidence>
<comment type="pathway">
    <text evidence="2">Protein modification; protein ubiquitination.</text>
</comment>
<dbReference type="GO" id="GO:0006511">
    <property type="term" value="P:ubiquitin-dependent protein catabolic process"/>
    <property type="evidence" value="ECO:0007669"/>
    <property type="project" value="TreeGrafter"/>
</dbReference>
<evidence type="ECO:0000259" key="11">
    <source>
        <dbReference type="PROSITE" id="PS50237"/>
    </source>
</evidence>
<feature type="active site" description="Glycyl thioester intermediate" evidence="10">
    <location>
        <position position="998"/>
    </location>
</feature>
<dbReference type="Gene3D" id="3.30.2410.10">
    <property type="entry name" value="Hect, E3 ligase catalytic domain"/>
    <property type="match status" value="1"/>
</dbReference>
<dbReference type="InterPro" id="IPR044611">
    <property type="entry name" value="E3A/B/C-like"/>
</dbReference>
<protein>
    <recommendedName>
        <fullName evidence="8">Ubiquitin-protein ligase E3B</fullName>
        <ecNumber evidence="3">2.3.2.26</ecNumber>
    </recommendedName>
    <alternativeName>
        <fullName evidence="9">HECT-type ubiquitin transferase E3B</fullName>
    </alternativeName>
</protein>
<dbReference type="FunFam" id="3.30.2410.10:FF:000012">
    <property type="entry name" value="Ubiquitin-protein ligase E3B"/>
    <property type="match status" value="1"/>
</dbReference>
<keyword evidence="4" id="KW-0808">Transferase</keyword>
<dbReference type="Proteomes" id="UP000054495">
    <property type="component" value="Unassembled WGS sequence"/>
</dbReference>
<dbReference type="AlphaFoldDB" id="A0A0D6LUF1"/>
<keyword evidence="5 10" id="KW-0833">Ubl conjugation pathway</keyword>
<dbReference type="PANTHER" id="PTHR45700">
    <property type="entry name" value="UBIQUITIN-PROTEIN LIGASE E3C"/>
    <property type="match status" value="1"/>
</dbReference>
<dbReference type="Pfam" id="PF00632">
    <property type="entry name" value="HECT"/>
    <property type="match status" value="1"/>
</dbReference>
<dbReference type="SMART" id="SM00119">
    <property type="entry name" value="HECTc"/>
    <property type="match status" value="1"/>
</dbReference>
<dbReference type="PANTHER" id="PTHR45700:SF3">
    <property type="entry name" value="UBIQUITIN-PROTEIN LIGASE E3B"/>
    <property type="match status" value="1"/>
</dbReference>
<dbReference type="CDD" id="cd00078">
    <property type="entry name" value="HECTc"/>
    <property type="match status" value="1"/>
</dbReference>
<evidence type="ECO:0000256" key="10">
    <source>
        <dbReference type="PROSITE-ProRule" id="PRU00104"/>
    </source>
</evidence>
<dbReference type="Pfam" id="PF00612">
    <property type="entry name" value="IQ"/>
    <property type="match status" value="1"/>
</dbReference>
<name>A0A0D6LUF1_9BILA</name>
<evidence type="ECO:0000256" key="3">
    <source>
        <dbReference type="ARBA" id="ARBA00012485"/>
    </source>
</evidence>
<reference evidence="12 13" key="1">
    <citation type="submission" date="2013-05" db="EMBL/GenBank/DDBJ databases">
        <title>Draft genome of the parasitic nematode Anyclostoma ceylanicum.</title>
        <authorList>
            <person name="Mitreva M."/>
        </authorList>
    </citation>
    <scope>NUCLEOTIDE SEQUENCE [LARGE SCALE GENOMIC DNA]</scope>
</reference>
<feature type="domain" description="HECT" evidence="11">
    <location>
        <begin position="631"/>
        <end position="1030"/>
    </location>
</feature>
<evidence type="ECO:0000256" key="7">
    <source>
        <dbReference type="ARBA" id="ARBA00034105"/>
    </source>
</evidence>
<comment type="catalytic activity">
    <reaction evidence="1">
        <text>S-ubiquitinyl-[E2 ubiquitin-conjugating enzyme]-L-cysteine + [acceptor protein]-L-lysine = [E2 ubiquitin-conjugating enzyme]-L-cysteine + N(6)-ubiquitinyl-[acceptor protein]-L-lysine.</text>
        <dbReference type="EC" id="2.3.2.26"/>
    </reaction>
</comment>
<evidence type="ECO:0000256" key="6">
    <source>
        <dbReference type="ARBA" id="ARBA00023018"/>
    </source>
</evidence>
<keyword evidence="6" id="KW-0770">Synapse</keyword>
<sequence length="1030" mass="115751">MDERSQFLADAAAQRRDRELQRVHNDVAIKLQALARGYLVRQKFVNDIRTTLSDKLSQFTDLEKSGKTLLSNDEVLKWSRLFLRIKRLPEDNEILGQLCRHIILSLDSSAKDTNWATMFLNKTTIAPASIVITDIISCIPQSLMYISGARVSEVKTWQTFIHFLIVFGSCNGWLLVRNAPQVQKVLNDLCSKLCCSLGEHANFTRLANSLFLASNEHKPVVSSQALNALFSIIMKYVKADNSLLPLFITHVLTCPAIVLHLNKANLDTFLGSGLFDRCLTHLRASSDIVEGIEPQKTINLLGNVVHLGYLDEETVKGRIVDWTWVIGLAMAQCTEFAVRAGEQSSHNHWHPIFGHYKLPIDPKTERSLRNVLKQLQMLWSYRIVCRLFDKALEGVDQARPNGHVPVKELGATFNKLWKKLGGGPTSDSAHAGENEKEIPPTLAAVVCQLYMTALSTMANMKNEIIAGVCREDRILRQLWAYLVRWGAEGKHTSSPSLSSSPLNAALALLARPQSPHVAPLRLFADAAAIVISILDEEELYERAVPFPLEELVHIARDVKSSVMMGEFEKKTSRGLLLMRRMSHLISLKERMLLFRKFVTADKANIESTATLITVARNRLVEDGYRQLSLLSTRALKSTIRVKFVNQQGLDEAGIDQDGVFKEFLELTIKQVFDPALNLFHAGVPMIWCDATYLKAILLLHHTVPLFSKRRVALECLNSTAAGVLYPSPTSSVHEDHLALFQFVGRILAKAVYEGIVVDVQLAPVLLAAMLGGRRLCAFDELSQLDPELYRNLTFVKKYDGDVSDLSLTFSIDEDFMGKINTVDLVPGGRTIQVTNENKIDYVHRMAHHRVFSQTKQQCRAFVAGAQSVLNPAWLFLFAPHELQFIISGYTSDIDLADLKKHVQYYGGFHGSHRLIKWLWEIVEKDFTPDERRLFLKFVTSCSRPPLLGFSYLEPPFSIRCVEVSDDQDQGDTLGSVVRGFLALKKSQSSSRLPTASTCFNLLKLPNYNKKSVLLSKLRYAIHSETGFELS</sequence>
<dbReference type="EC" id="2.3.2.26" evidence="3"/>
<dbReference type="SUPFAM" id="SSF56204">
    <property type="entry name" value="Hect, E3 ligase catalytic domain"/>
    <property type="match status" value="1"/>
</dbReference>
<dbReference type="InterPro" id="IPR000569">
    <property type="entry name" value="HECT_dom"/>
</dbReference>
<dbReference type="GO" id="GO:0061630">
    <property type="term" value="F:ubiquitin protein ligase activity"/>
    <property type="evidence" value="ECO:0007669"/>
    <property type="project" value="UniProtKB-EC"/>
</dbReference>